<name>A0A1G6V213_9MICO</name>
<evidence type="ECO:0000256" key="1">
    <source>
        <dbReference type="ARBA" id="ARBA00005854"/>
    </source>
</evidence>
<reference evidence="7 8" key="1">
    <citation type="submission" date="2016-09" db="EMBL/GenBank/DDBJ databases">
        <authorList>
            <person name="Capua I."/>
            <person name="De Benedictis P."/>
            <person name="Joannis T."/>
            <person name="Lombin L.H."/>
            <person name="Cattoli G."/>
        </authorList>
    </citation>
    <scope>NUCLEOTIDE SEQUENCE [LARGE SCALE GENOMIC DNA]</scope>
    <source>
        <strain evidence="7 8">ISLP-3</strain>
    </source>
</reference>
<keyword evidence="3" id="KW-0520">NAD</keyword>
<dbReference type="InterPro" id="IPR050223">
    <property type="entry name" value="D-isomer_2-hydroxyacid_DH"/>
</dbReference>
<keyword evidence="2 4" id="KW-0560">Oxidoreductase</keyword>
<comment type="similarity">
    <text evidence="1 4">Belongs to the D-isomer specific 2-hydroxyacid dehydrogenase family.</text>
</comment>
<dbReference type="Gene3D" id="3.40.50.720">
    <property type="entry name" value="NAD(P)-binding Rossmann-like Domain"/>
    <property type="match status" value="2"/>
</dbReference>
<evidence type="ECO:0000259" key="5">
    <source>
        <dbReference type="Pfam" id="PF00389"/>
    </source>
</evidence>
<dbReference type="PANTHER" id="PTHR10996:SF178">
    <property type="entry name" value="2-HYDROXYACID DEHYDROGENASE YGL185C-RELATED"/>
    <property type="match status" value="1"/>
</dbReference>
<dbReference type="EMBL" id="FMYH01000007">
    <property type="protein sequence ID" value="SDD47588.1"/>
    <property type="molecule type" value="Genomic_DNA"/>
</dbReference>
<dbReference type="Proteomes" id="UP000199039">
    <property type="component" value="Unassembled WGS sequence"/>
</dbReference>
<dbReference type="OrthoDB" id="4324715at2"/>
<dbReference type="GO" id="GO:0016618">
    <property type="term" value="F:hydroxypyruvate reductase [NAD(P)H] activity"/>
    <property type="evidence" value="ECO:0007669"/>
    <property type="project" value="TreeGrafter"/>
</dbReference>
<evidence type="ECO:0000313" key="8">
    <source>
        <dbReference type="Proteomes" id="UP000199039"/>
    </source>
</evidence>
<sequence length="339" mass="35539">MAHRQHAPASGDEYVVGLSSDVTAPDGSTIFGDVGLDRLTDAGLRWEVMAPIAGHAPTATELAPYDAVLSFGHWGYSRDVAAATPRLKHVARFGAGFDGIDLAGLADEGVVVTNTPDGVRRPLALAAMTLLLALSHRLLDNQRAVAEGRWRDRGSYRGLGLAGRTVGIIGFGSVGADLAELIAPLGVRIITVDRPSVRARQQAGELAGVELLSLDELAARSDYVILTASLTPSSHHMVDADFLARMPSTSYVINVGRGPLIDQVALTEALRTGSIAGAGLDVLESEPPTADEPLLAMDSVIVTPHALCWTADFVQDVAGSVMEALIDVANGRPPSHPLN</sequence>
<evidence type="ECO:0000256" key="4">
    <source>
        <dbReference type="RuleBase" id="RU003719"/>
    </source>
</evidence>
<evidence type="ECO:0000256" key="3">
    <source>
        <dbReference type="ARBA" id="ARBA00023027"/>
    </source>
</evidence>
<dbReference type="InterPro" id="IPR029753">
    <property type="entry name" value="D-isomer_DH_CS"/>
</dbReference>
<evidence type="ECO:0000256" key="2">
    <source>
        <dbReference type="ARBA" id="ARBA00023002"/>
    </source>
</evidence>
<dbReference type="SUPFAM" id="SSF52283">
    <property type="entry name" value="Formate/glycerate dehydrogenase catalytic domain-like"/>
    <property type="match status" value="1"/>
</dbReference>
<keyword evidence="8" id="KW-1185">Reference proteome</keyword>
<dbReference type="InterPro" id="IPR006139">
    <property type="entry name" value="D-isomer_2_OHA_DH_cat_dom"/>
</dbReference>
<dbReference type="Pfam" id="PF00389">
    <property type="entry name" value="2-Hacid_dh"/>
    <property type="match status" value="1"/>
</dbReference>
<dbReference type="GO" id="GO:0030267">
    <property type="term" value="F:glyoxylate reductase (NADPH) activity"/>
    <property type="evidence" value="ECO:0007669"/>
    <property type="project" value="TreeGrafter"/>
</dbReference>
<accession>A0A1G6V213</accession>
<dbReference type="GO" id="GO:0005829">
    <property type="term" value="C:cytosol"/>
    <property type="evidence" value="ECO:0007669"/>
    <property type="project" value="TreeGrafter"/>
</dbReference>
<dbReference type="SUPFAM" id="SSF51735">
    <property type="entry name" value="NAD(P)-binding Rossmann-fold domains"/>
    <property type="match status" value="1"/>
</dbReference>
<protein>
    <submittedName>
        <fullName evidence="7">Lactate dehydrogenase</fullName>
    </submittedName>
</protein>
<dbReference type="PANTHER" id="PTHR10996">
    <property type="entry name" value="2-HYDROXYACID DEHYDROGENASE-RELATED"/>
    <property type="match status" value="1"/>
</dbReference>
<organism evidence="7 8">
    <name type="scientific">Sanguibacter gelidistatuariae</name>
    <dbReference type="NCBI Taxonomy" id="1814289"/>
    <lineage>
        <taxon>Bacteria</taxon>
        <taxon>Bacillati</taxon>
        <taxon>Actinomycetota</taxon>
        <taxon>Actinomycetes</taxon>
        <taxon>Micrococcales</taxon>
        <taxon>Sanguibacteraceae</taxon>
        <taxon>Sanguibacter</taxon>
    </lineage>
</organism>
<feature type="domain" description="D-isomer specific 2-hydroxyacid dehydrogenase catalytic" evidence="5">
    <location>
        <begin position="58"/>
        <end position="339"/>
    </location>
</feature>
<evidence type="ECO:0000313" key="7">
    <source>
        <dbReference type="EMBL" id="SDD47588.1"/>
    </source>
</evidence>
<dbReference type="STRING" id="1814289.SAMN05216410_3384"/>
<feature type="domain" description="D-isomer specific 2-hydroxyacid dehydrogenase NAD-binding" evidence="6">
    <location>
        <begin position="128"/>
        <end position="305"/>
    </location>
</feature>
<proteinExistence type="inferred from homology"/>
<evidence type="ECO:0000259" key="6">
    <source>
        <dbReference type="Pfam" id="PF02826"/>
    </source>
</evidence>
<dbReference type="PROSITE" id="PS00671">
    <property type="entry name" value="D_2_HYDROXYACID_DH_3"/>
    <property type="match status" value="1"/>
</dbReference>
<dbReference type="GO" id="GO:0051287">
    <property type="term" value="F:NAD binding"/>
    <property type="evidence" value="ECO:0007669"/>
    <property type="project" value="InterPro"/>
</dbReference>
<dbReference type="Pfam" id="PF02826">
    <property type="entry name" value="2-Hacid_dh_C"/>
    <property type="match status" value="1"/>
</dbReference>
<dbReference type="AlphaFoldDB" id="A0A1G6V213"/>
<gene>
    <name evidence="7" type="ORF">SAMN05216410_3384</name>
</gene>
<dbReference type="InterPro" id="IPR036291">
    <property type="entry name" value="NAD(P)-bd_dom_sf"/>
</dbReference>
<dbReference type="RefSeq" id="WP_093185485.1">
    <property type="nucleotide sequence ID" value="NZ_FMYH01000007.1"/>
</dbReference>
<dbReference type="InterPro" id="IPR006140">
    <property type="entry name" value="D-isomer_DH_NAD-bd"/>
</dbReference>